<accession>A0ABU7CXH4</accession>
<feature type="region of interest" description="Disordered" evidence="11">
    <location>
        <begin position="1"/>
        <end position="53"/>
    </location>
</feature>
<evidence type="ECO:0000313" key="14">
    <source>
        <dbReference type="EMBL" id="MED6266565.1"/>
    </source>
</evidence>
<evidence type="ECO:0000256" key="9">
    <source>
        <dbReference type="ARBA" id="ARBA00047423"/>
    </source>
</evidence>
<evidence type="ECO:0000259" key="13">
    <source>
        <dbReference type="Pfam" id="PF22725"/>
    </source>
</evidence>
<evidence type="ECO:0000256" key="11">
    <source>
        <dbReference type="SAM" id="MobiDB-lite"/>
    </source>
</evidence>
<feature type="domain" description="Gfo/Idh/MocA-like oxidoreductase N-terminal" evidence="12">
    <location>
        <begin position="126"/>
        <end position="242"/>
    </location>
</feature>
<evidence type="ECO:0000256" key="10">
    <source>
        <dbReference type="ARBA" id="ARBA00049233"/>
    </source>
</evidence>
<proteinExistence type="inferred from homology"/>
<dbReference type="Gene3D" id="3.30.360.10">
    <property type="entry name" value="Dihydrodipicolinate Reductase, domain 2"/>
    <property type="match status" value="1"/>
</dbReference>
<evidence type="ECO:0000259" key="12">
    <source>
        <dbReference type="Pfam" id="PF01408"/>
    </source>
</evidence>
<dbReference type="SUPFAM" id="SSF51735">
    <property type="entry name" value="NAD(P)-binding Rossmann-fold domains"/>
    <property type="match status" value="1"/>
</dbReference>
<dbReference type="EC" id="1.3.1.20" evidence="3"/>
<comment type="catalytic activity">
    <reaction evidence="10">
        <text>D-xylose + NADP(+) = D-xylono-1,5-lactone + NADPH + H(+)</text>
        <dbReference type="Rhea" id="RHEA:22000"/>
        <dbReference type="ChEBI" id="CHEBI:15378"/>
        <dbReference type="ChEBI" id="CHEBI:15867"/>
        <dbReference type="ChEBI" id="CHEBI:53455"/>
        <dbReference type="ChEBI" id="CHEBI:57783"/>
        <dbReference type="ChEBI" id="CHEBI:58349"/>
        <dbReference type="EC" id="1.1.1.179"/>
    </reaction>
</comment>
<dbReference type="EC" id="1.1.1.179" evidence="4"/>
<evidence type="ECO:0000256" key="4">
    <source>
        <dbReference type="ARBA" id="ARBA00038984"/>
    </source>
</evidence>
<reference evidence="14 15" key="1">
    <citation type="submission" date="2021-06" db="EMBL/GenBank/DDBJ databases">
        <authorList>
            <person name="Palmer J.M."/>
        </authorList>
    </citation>
    <scope>NUCLEOTIDE SEQUENCE [LARGE SCALE GENOMIC DNA]</scope>
    <source>
        <strain evidence="14 15">CL_MEX2019</strain>
        <tissue evidence="14">Muscle</tissue>
    </source>
</reference>
<dbReference type="SUPFAM" id="SSF55347">
    <property type="entry name" value="Glyceraldehyde-3-phosphate dehydrogenase-like, C-terminal domain"/>
    <property type="match status" value="1"/>
</dbReference>
<dbReference type="EMBL" id="JAHUTJ010008340">
    <property type="protein sequence ID" value="MED6266565.1"/>
    <property type="molecule type" value="Genomic_DNA"/>
</dbReference>
<protein>
    <recommendedName>
        <fullName evidence="5">Trans-1,2-dihydrobenzene-1,2-diol dehydrogenase</fullName>
        <ecNumber evidence="4">1.1.1.179</ecNumber>
        <ecNumber evidence="3">1.3.1.20</ecNumber>
    </recommendedName>
    <alternativeName>
        <fullName evidence="8">D-xylose 1-dehydrogenase</fullName>
    </alternativeName>
    <alternativeName>
        <fullName evidence="7">D-xylose-NADP dehydrogenase</fullName>
    </alternativeName>
    <alternativeName>
        <fullName evidence="6">Dimeric dihydrodiol dehydrogenase</fullName>
    </alternativeName>
</protein>
<evidence type="ECO:0000256" key="8">
    <source>
        <dbReference type="ARBA" id="ARBA00043025"/>
    </source>
</evidence>
<organism evidence="14 15">
    <name type="scientific">Characodon lateralis</name>
    <dbReference type="NCBI Taxonomy" id="208331"/>
    <lineage>
        <taxon>Eukaryota</taxon>
        <taxon>Metazoa</taxon>
        <taxon>Chordata</taxon>
        <taxon>Craniata</taxon>
        <taxon>Vertebrata</taxon>
        <taxon>Euteleostomi</taxon>
        <taxon>Actinopterygii</taxon>
        <taxon>Neopterygii</taxon>
        <taxon>Teleostei</taxon>
        <taxon>Neoteleostei</taxon>
        <taxon>Acanthomorphata</taxon>
        <taxon>Ovalentaria</taxon>
        <taxon>Atherinomorphae</taxon>
        <taxon>Cyprinodontiformes</taxon>
        <taxon>Goodeidae</taxon>
        <taxon>Characodon</taxon>
    </lineage>
</organism>
<evidence type="ECO:0000256" key="5">
    <source>
        <dbReference type="ARBA" id="ARBA00040603"/>
    </source>
</evidence>
<keyword evidence="2" id="KW-0560">Oxidoreductase</keyword>
<name>A0ABU7CXH4_9TELE</name>
<dbReference type="InterPro" id="IPR055170">
    <property type="entry name" value="GFO_IDH_MocA-like_dom"/>
</dbReference>
<sequence length="455" mass="50140">MAKRSTPPCEETCDRPCDPNNAILPTPGGMTTQGQQSLVSHGSAEDEGEIRGSQCDEGSLDFVKLCVIPHYESCHIRRAREKANSAGDTVSSTGRVWQLTGQHGSLPKQHQAHLSLTIQFNMATQWGLCGAGKISHDFSVAIKTLPAEDHQIAAIASRSNERAKEFAKKHSIPKVYGSYEELARDPDIDIVYLGVLHTEHWRVGLVFLKAKKNVLCEKPFAMNSRQVKELVEAAKENNVFLMEAIWSRCFPVHAEVRKLLAEEAVGEVKLVKAYFGSPQLHIPRSVEKELGGGALLDIGVYCLQFVLMVFNGERPDSIQASGVLLDSGVDESVVVVMKFSRKRMALCAFSIAARFQNDAVISGTKGSIKVLGPMHCPTTLVVNGKKTEYPLPEPCLPLNFTNSTGLRYEAEEVRQCLLKGLKESPRMPLADSVLLTEIMDEIRKQVGVVFSQDRK</sequence>
<dbReference type="InterPro" id="IPR000683">
    <property type="entry name" value="Gfo/Idh/MocA-like_OxRdtase_N"/>
</dbReference>
<dbReference type="Pfam" id="PF01408">
    <property type="entry name" value="GFO_IDH_MocA"/>
    <property type="match status" value="1"/>
</dbReference>
<comment type="caution">
    <text evidence="14">The sequence shown here is derived from an EMBL/GenBank/DDBJ whole genome shotgun (WGS) entry which is preliminary data.</text>
</comment>
<evidence type="ECO:0000256" key="1">
    <source>
        <dbReference type="ARBA" id="ARBA00010928"/>
    </source>
</evidence>
<comment type="catalytic activity">
    <reaction evidence="9">
        <text>(1R,2R)-1,2-dihydrobenzene-1,2-diol + NADP(+) = catechol + NADPH + H(+)</text>
        <dbReference type="Rhea" id="RHEA:16729"/>
        <dbReference type="ChEBI" id="CHEBI:10702"/>
        <dbReference type="ChEBI" id="CHEBI:15378"/>
        <dbReference type="ChEBI" id="CHEBI:18135"/>
        <dbReference type="ChEBI" id="CHEBI:57783"/>
        <dbReference type="ChEBI" id="CHEBI:58349"/>
        <dbReference type="EC" id="1.3.1.20"/>
    </reaction>
</comment>
<dbReference type="Pfam" id="PF22725">
    <property type="entry name" value="GFO_IDH_MocA_C3"/>
    <property type="match status" value="1"/>
</dbReference>
<dbReference type="InterPro" id="IPR050984">
    <property type="entry name" value="Gfo/Idh/MocA_domain"/>
</dbReference>
<dbReference type="PANTHER" id="PTHR22604">
    <property type="entry name" value="OXIDOREDUCTASES"/>
    <property type="match status" value="1"/>
</dbReference>
<keyword evidence="15" id="KW-1185">Reference proteome</keyword>
<dbReference type="PANTHER" id="PTHR22604:SF105">
    <property type="entry name" value="TRANS-1,2-DIHYDROBENZENE-1,2-DIOL DEHYDROGENASE"/>
    <property type="match status" value="1"/>
</dbReference>
<comment type="similarity">
    <text evidence="1">Belongs to the Gfo/Idh/MocA family.</text>
</comment>
<evidence type="ECO:0000256" key="3">
    <source>
        <dbReference type="ARBA" id="ARBA00038853"/>
    </source>
</evidence>
<feature type="domain" description="GFO/IDH/MocA-like oxidoreductase" evidence="13">
    <location>
        <begin position="254"/>
        <end position="368"/>
    </location>
</feature>
<dbReference type="Gene3D" id="3.40.50.720">
    <property type="entry name" value="NAD(P)-binding Rossmann-like Domain"/>
    <property type="match status" value="1"/>
</dbReference>
<feature type="compositionally biased region" description="Polar residues" evidence="11">
    <location>
        <begin position="29"/>
        <end position="40"/>
    </location>
</feature>
<evidence type="ECO:0000256" key="2">
    <source>
        <dbReference type="ARBA" id="ARBA00023002"/>
    </source>
</evidence>
<evidence type="ECO:0000256" key="7">
    <source>
        <dbReference type="ARBA" id="ARBA00042988"/>
    </source>
</evidence>
<dbReference type="InterPro" id="IPR036291">
    <property type="entry name" value="NAD(P)-bd_dom_sf"/>
</dbReference>
<gene>
    <name evidence="14" type="ORF">CHARACLAT_003325</name>
</gene>
<evidence type="ECO:0000256" key="6">
    <source>
        <dbReference type="ARBA" id="ARBA00042926"/>
    </source>
</evidence>
<evidence type="ECO:0000313" key="15">
    <source>
        <dbReference type="Proteomes" id="UP001352852"/>
    </source>
</evidence>
<dbReference type="Proteomes" id="UP001352852">
    <property type="component" value="Unassembled WGS sequence"/>
</dbReference>